<keyword evidence="3" id="KW-0663">Pyridoxal phosphate</keyword>
<dbReference type="InterPro" id="IPR001597">
    <property type="entry name" value="ArAA_b-elim_lyase/Thr_aldolase"/>
</dbReference>
<dbReference type="InterPro" id="IPR015421">
    <property type="entry name" value="PyrdxlP-dep_Trfase_major"/>
</dbReference>
<proteinExistence type="inferred from homology"/>
<feature type="modified residue" description="N6-(pyridoxal phosphate)lysine" evidence="5">
    <location>
        <position position="200"/>
    </location>
</feature>
<dbReference type="InterPro" id="IPR015424">
    <property type="entry name" value="PyrdxlP-dep_Trfase"/>
</dbReference>
<dbReference type="PIRSF" id="PIRSF017617">
    <property type="entry name" value="Thr_aldolase"/>
    <property type="match status" value="1"/>
</dbReference>
<protein>
    <submittedName>
        <fullName evidence="7">Low specificity L-threonine aldolase</fullName>
    </submittedName>
</protein>
<dbReference type="NCBIfam" id="NF041359">
    <property type="entry name" value="GntG_guanitoxin"/>
    <property type="match status" value="1"/>
</dbReference>
<dbReference type="OrthoDB" id="9774495at2"/>
<organism evidence="7 8">
    <name type="scientific">Cystobacter ferrugineus</name>
    <dbReference type="NCBI Taxonomy" id="83449"/>
    <lineage>
        <taxon>Bacteria</taxon>
        <taxon>Pseudomonadati</taxon>
        <taxon>Myxococcota</taxon>
        <taxon>Myxococcia</taxon>
        <taxon>Myxococcales</taxon>
        <taxon>Cystobacterineae</taxon>
        <taxon>Archangiaceae</taxon>
        <taxon>Cystobacter</taxon>
    </lineage>
</organism>
<name>A0A1L9B604_9BACT</name>
<feature type="domain" description="Aromatic amino acid beta-eliminating lyase/threonine aldolase" evidence="6">
    <location>
        <begin position="5"/>
        <end position="286"/>
    </location>
</feature>
<dbReference type="Pfam" id="PF01212">
    <property type="entry name" value="Beta_elim_lyase"/>
    <property type="match status" value="1"/>
</dbReference>
<evidence type="ECO:0000256" key="5">
    <source>
        <dbReference type="PIRSR" id="PIRSR017617-1"/>
    </source>
</evidence>
<gene>
    <name evidence="7" type="ORF">BON30_26145</name>
</gene>
<comment type="cofactor">
    <cofactor evidence="1">
        <name>pyridoxal 5'-phosphate</name>
        <dbReference type="ChEBI" id="CHEBI:597326"/>
    </cofactor>
</comment>
<comment type="caution">
    <text evidence="7">The sequence shown here is derived from an EMBL/GenBank/DDBJ whole genome shotgun (WGS) entry which is preliminary data.</text>
</comment>
<evidence type="ECO:0000313" key="7">
    <source>
        <dbReference type="EMBL" id="OJH37677.1"/>
    </source>
</evidence>
<dbReference type="EMBL" id="MPIN01000007">
    <property type="protein sequence ID" value="OJH37677.1"/>
    <property type="molecule type" value="Genomic_DNA"/>
</dbReference>
<dbReference type="Gene3D" id="3.40.640.10">
    <property type="entry name" value="Type I PLP-dependent aspartate aminotransferase-like (Major domain)"/>
    <property type="match status" value="1"/>
</dbReference>
<dbReference type="PANTHER" id="PTHR48097:SF9">
    <property type="entry name" value="L-THREONINE ALDOLASE"/>
    <property type="match status" value="1"/>
</dbReference>
<dbReference type="Gene3D" id="3.90.1150.10">
    <property type="entry name" value="Aspartate Aminotransferase, domain 1"/>
    <property type="match status" value="1"/>
</dbReference>
<dbReference type="GO" id="GO:0006567">
    <property type="term" value="P:L-threonine catabolic process"/>
    <property type="evidence" value="ECO:0007669"/>
    <property type="project" value="TreeGrafter"/>
</dbReference>
<dbReference type="GO" id="GO:0006545">
    <property type="term" value="P:glycine biosynthetic process"/>
    <property type="evidence" value="ECO:0007669"/>
    <property type="project" value="TreeGrafter"/>
</dbReference>
<evidence type="ECO:0000256" key="3">
    <source>
        <dbReference type="ARBA" id="ARBA00022898"/>
    </source>
</evidence>
<sequence>MKPIDFRSDTVTKPTAAMRRAMAEADVGDDIYGEDPTVRRLEERIAEVLGLPAALYVPSGTQANQIAMGLHCRQGDEVIAEANSHIFHYESGALSGLWGVQPAPLPGSHGLVSAEQVTAAVRTDFVGPRSRLLSLENTHNRSGGRVWPLALFRSVVEAGRKAGLAVHLDGARLFNAAVATGMPASAWASLTDSTAVCFSKGLGAPVGSAILGSREFIEEARRLRKRLGGAMRQVGILAAGALYALEHNVERLAEDHVHARRLAAGLAELPGVTVVPGQVETNMVVAEFPLPVREMLGKLASHGVLAGSTGTGPHTVRLVTHLDVSSADIDEGLTRIRRALAG</sequence>
<dbReference type="SUPFAM" id="SSF53383">
    <property type="entry name" value="PLP-dependent transferases"/>
    <property type="match status" value="1"/>
</dbReference>
<dbReference type="Proteomes" id="UP000182229">
    <property type="component" value="Unassembled WGS sequence"/>
</dbReference>
<dbReference type="GO" id="GO:0005829">
    <property type="term" value="C:cytosol"/>
    <property type="evidence" value="ECO:0007669"/>
    <property type="project" value="TreeGrafter"/>
</dbReference>
<dbReference type="PANTHER" id="PTHR48097">
    <property type="entry name" value="L-THREONINE ALDOLASE-RELATED"/>
    <property type="match status" value="1"/>
</dbReference>
<dbReference type="GO" id="GO:0008732">
    <property type="term" value="F:L-allo-threonine aldolase activity"/>
    <property type="evidence" value="ECO:0007669"/>
    <property type="project" value="TreeGrafter"/>
</dbReference>
<comment type="similarity">
    <text evidence="2">Belongs to the threonine aldolase family.</text>
</comment>
<dbReference type="AlphaFoldDB" id="A0A1L9B604"/>
<evidence type="ECO:0000313" key="8">
    <source>
        <dbReference type="Proteomes" id="UP000182229"/>
    </source>
</evidence>
<evidence type="ECO:0000256" key="4">
    <source>
        <dbReference type="ARBA" id="ARBA00023239"/>
    </source>
</evidence>
<keyword evidence="8" id="KW-1185">Reference proteome</keyword>
<reference evidence="8" key="1">
    <citation type="submission" date="2016-11" db="EMBL/GenBank/DDBJ databases">
        <authorList>
            <person name="Shukria A."/>
            <person name="Stevens D.C."/>
        </authorList>
    </citation>
    <scope>NUCLEOTIDE SEQUENCE [LARGE SCALE GENOMIC DNA]</scope>
    <source>
        <strain evidence="8">Cbfe23</strain>
    </source>
</reference>
<accession>A0A1L9B604</accession>
<dbReference type="InterPro" id="IPR015422">
    <property type="entry name" value="PyrdxlP-dep_Trfase_small"/>
</dbReference>
<evidence type="ECO:0000259" key="6">
    <source>
        <dbReference type="Pfam" id="PF01212"/>
    </source>
</evidence>
<dbReference type="FunFam" id="3.40.640.10:FF:000030">
    <property type="entry name" value="Low-specificity L-threonine aldolase"/>
    <property type="match status" value="1"/>
</dbReference>
<dbReference type="InterPro" id="IPR023603">
    <property type="entry name" value="Low_specificity_L-TA-like"/>
</dbReference>
<reference evidence="7 8" key="2">
    <citation type="submission" date="2016-12" db="EMBL/GenBank/DDBJ databases">
        <title>Draft Genome Sequence of Cystobacter ferrugineus Strain Cbfe23.</title>
        <authorList>
            <person name="Akbar S."/>
            <person name="Dowd S.E."/>
            <person name="Stevens D.C."/>
        </authorList>
    </citation>
    <scope>NUCLEOTIDE SEQUENCE [LARGE SCALE GENOMIC DNA]</scope>
    <source>
        <strain evidence="7 8">Cbfe23</strain>
    </source>
</reference>
<dbReference type="STRING" id="83449.BON30_26145"/>
<evidence type="ECO:0000256" key="1">
    <source>
        <dbReference type="ARBA" id="ARBA00001933"/>
    </source>
</evidence>
<dbReference type="RefSeq" id="WP_071901146.1">
    <property type="nucleotide sequence ID" value="NZ_MPIN01000007.1"/>
</dbReference>
<keyword evidence="4" id="KW-0456">Lyase</keyword>
<evidence type="ECO:0000256" key="2">
    <source>
        <dbReference type="ARBA" id="ARBA00006966"/>
    </source>
</evidence>